<protein>
    <submittedName>
        <fullName evidence="1">Uncharacterized protein</fullName>
    </submittedName>
</protein>
<dbReference type="RefSeq" id="WP_345129293.1">
    <property type="nucleotide sequence ID" value="NZ_BAABAT010000012.1"/>
</dbReference>
<evidence type="ECO:0000313" key="2">
    <source>
        <dbReference type="Proteomes" id="UP001500620"/>
    </source>
</evidence>
<proteinExistence type="predicted"/>
<gene>
    <name evidence="1" type="ORF">GCM10022255_047170</name>
</gene>
<dbReference type="EMBL" id="BAABAT010000012">
    <property type="protein sequence ID" value="GAA4252075.1"/>
    <property type="molecule type" value="Genomic_DNA"/>
</dbReference>
<sequence length="185" mass="19461">MGDGFQVIADLDATGPEAPGLAEDLLGRLVAEGIVRAERTGCVLSADLGHPPGPRYADAFHGPDHGLLELHTNGLHVWSGQRVVDPGQGAGDEVGCPHSGAVESFGEPLGRAFLGAIDAWPAAGDADCTSCGRVIGINDWEWEGGAWAFAHLGLTFWNWPPLREDFVGGVGRRLGHRVRLVSGKL</sequence>
<comment type="caution">
    <text evidence="1">The sequence shown here is derived from an EMBL/GenBank/DDBJ whole genome shotgun (WGS) entry which is preliminary data.</text>
</comment>
<name>A0ABP8DBZ8_9ACTN</name>
<reference evidence="2" key="1">
    <citation type="journal article" date="2019" name="Int. J. Syst. Evol. Microbiol.">
        <title>The Global Catalogue of Microorganisms (GCM) 10K type strain sequencing project: providing services to taxonomists for standard genome sequencing and annotation.</title>
        <authorList>
            <consortium name="The Broad Institute Genomics Platform"/>
            <consortium name="The Broad Institute Genome Sequencing Center for Infectious Disease"/>
            <person name="Wu L."/>
            <person name="Ma J."/>
        </authorList>
    </citation>
    <scope>NUCLEOTIDE SEQUENCE [LARGE SCALE GENOMIC DNA]</scope>
    <source>
        <strain evidence="2">JCM 17441</strain>
    </source>
</reference>
<evidence type="ECO:0000313" key="1">
    <source>
        <dbReference type="EMBL" id="GAA4252075.1"/>
    </source>
</evidence>
<organism evidence="1 2">
    <name type="scientific">Dactylosporangium darangshiense</name>
    <dbReference type="NCBI Taxonomy" id="579108"/>
    <lineage>
        <taxon>Bacteria</taxon>
        <taxon>Bacillati</taxon>
        <taxon>Actinomycetota</taxon>
        <taxon>Actinomycetes</taxon>
        <taxon>Micromonosporales</taxon>
        <taxon>Micromonosporaceae</taxon>
        <taxon>Dactylosporangium</taxon>
    </lineage>
</organism>
<dbReference type="Proteomes" id="UP001500620">
    <property type="component" value="Unassembled WGS sequence"/>
</dbReference>
<keyword evidence="2" id="KW-1185">Reference proteome</keyword>
<accession>A0ABP8DBZ8</accession>